<feature type="non-terminal residue" evidence="7">
    <location>
        <position position="1"/>
    </location>
</feature>
<feature type="transmembrane region" description="Helical" evidence="5">
    <location>
        <begin position="78"/>
        <end position="98"/>
    </location>
</feature>
<evidence type="ECO:0000256" key="4">
    <source>
        <dbReference type="ARBA" id="ARBA00023136"/>
    </source>
</evidence>
<feature type="transmembrane region" description="Helical" evidence="5">
    <location>
        <begin position="104"/>
        <end position="127"/>
    </location>
</feature>
<dbReference type="AlphaFoldDB" id="A0A433SIJ5"/>
<gene>
    <name evidence="7" type="ORF">EGW08_023428</name>
</gene>
<evidence type="ECO:0000313" key="7">
    <source>
        <dbReference type="EMBL" id="RUS68810.1"/>
    </source>
</evidence>
<dbReference type="EMBL" id="RQTK01001998">
    <property type="protein sequence ID" value="RUS68810.1"/>
    <property type="molecule type" value="Genomic_DNA"/>
</dbReference>
<keyword evidence="6" id="KW-0732">Signal</keyword>
<evidence type="ECO:0000313" key="8">
    <source>
        <dbReference type="Proteomes" id="UP000271974"/>
    </source>
</evidence>
<feature type="non-terminal residue" evidence="7">
    <location>
        <position position="366"/>
    </location>
</feature>
<evidence type="ECO:0000256" key="1">
    <source>
        <dbReference type="ARBA" id="ARBA00004141"/>
    </source>
</evidence>
<protein>
    <recommendedName>
        <fullName evidence="9">Amino acid permease/ SLC12A domain-containing protein</fullName>
    </recommendedName>
</protein>
<dbReference type="InterPro" id="IPR002293">
    <property type="entry name" value="AA/rel_permease1"/>
</dbReference>
<dbReference type="Pfam" id="PF13520">
    <property type="entry name" value="AA_permease_2"/>
    <property type="match status" value="1"/>
</dbReference>
<evidence type="ECO:0008006" key="9">
    <source>
        <dbReference type="Google" id="ProtNLM"/>
    </source>
</evidence>
<keyword evidence="8" id="KW-1185">Reference proteome</keyword>
<comment type="caution">
    <text evidence="7">The sequence shown here is derived from an EMBL/GenBank/DDBJ whole genome shotgun (WGS) entry which is preliminary data.</text>
</comment>
<dbReference type="GO" id="GO:0016020">
    <property type="term" value="C:membrane"/>
    <property type="evidence" value="ECO:0007669"/>
    <property type="project" value="UniProtKB-SubCell"/>
</dbReference>
<keyword evidence="4 5" id="KW-0472">Membrane</keyword>
<sequence>VAIMVVLLIMLMGFSYAQVIKTHPEGGGSYSIVKSNFNEKFLLLTAASLIVDYILTVAVSVSTAAVAISSAFPVLREYVVSMSLILLVFLMIINLRGVRSTARIFAWPTYMFIISIVFMIIVGLYKYHDGTLHSFVYDKTRIDHMQSTMAVLTITLVLRAFSSGSAALTGIESYANGISVYKSPMLNRAIIGLMLMIVFSMVMFAGVTFIAAKTNIYPLHSESVLSQVARQVLGGGVSYYFLQASTCLILLMAANTCFTGFPTLASIMSKDGYLPEQLQRIGDRFAFRNGIVMLTLLSALLVIIFRAKVSELIPLYAFGVFIAFTLCQAGLVKYWYKNKRIYKSWGIRAFINAVGCIATFIVLLTI</sequence>
<feature type="transmembrane region" description="Helical" evidence="5">
    <location>
        <begin position="148"/>
        <end position="169"/>
    </location>
</feature>
<feature type="transmembrane region" description="Helical" evidence="5">
    <location>
        <begin position="189"/>
        <end position="212"/>
    </location>
</feature>
<dbReference type="Gene3D" id="1.20.1740.10">
    <property type="entry name" value="Amino acid/polyamine transporter I"/>
    <property type="match status" value="1"/>
</dbReference>
<feature type="signal peptide" evidence="6">
    <location>
        <begin position="1"/>
        <end position="17"/>
    </location>
</feature>
<reference evidence="7 8" key="1">
    <citation type="submission" date="2019-01" db="EMBL/GenBank/DDBJ databases">
        <title>A draft genome assembly of the solar-powered sea slug Elysia chlorotica.</title>
        <authorList>
            <person name="Cai H."/>
            <person name="Li Q."/>
            <person name="Fang X."/>
            <person name="Li J."/>
            <person name="Curtis N.E."/>
            <person name="Altenburger A."/>
            <person name="Shibata T."/>
            <person name="Feng M."/>
            <person name="Maeda T."/>
            <person name="Schwartz J.A."/>
            <person name="Shigenobu S."/>
            <person name="Lundholm N."/>
            <person name="Nishiyama T."/>
            <person name="Yang H."/>
            <person name="Hasebe M."/>
            <person name="Li S."/>
            <person name="Pierce S.K."/>
            <person name="Wang J."/>
        </authorList>
    </citation>
    <scope>NUCLEOTIDE SEQUENCE [LARGE SCALE GENOMIC DNA]</scope>
    <source>
        <strain evidence="7">EC2010</strain>
        <tissue evidence="7">Whole organism of an adult</tissue>
    </source>
</reference>
<dbReference type="InterPro" id="IPR053153">
    <property type="entry name" value="APC_K+_Transporter"/>
</dbReference>
<keyword evidence="3 5" id="KW-1133">Transmembrane helix</keyword>
<accession>A0A433SIJ5</accession>
<dbReference type="PIRSF" id="PIRSF006060">
    <property type="entry name" value="AA_transporter"/>
    <property type="match status" value="1"/>
</dbReference>
<dbReference type="GO" id="GO:0022857">
    <property type="term" value="F:transmembrane transporter activity"/>
    <property type="evidence" value="ECO:0007669"/>
    <property type="project" value="InterPro"/>
</dbReference>
<feature type="transmembrane region" description="Helical" evidence="5">
    <location>
        <begin position="41"/>
        <end position="66"/>
    </location>
</feature>
<dbReference type="PANTHER" id="PTHR47704:SF1">
    <property type="entry name" value="POTASSIUM TRANSPORTER KIMA"/>
    <property type="match status" value="1"/>
</dbReference>
<keyword evidence="2 5" id="KW-0812">Transmembrane</keyword>
<organism evidence="7 8">
    <name type="scientific">Elysia chlorotica</name>
    <name type="common">Eastern emerald elysia</name>
    <name type="synonym">Sea slug</name>
    <dbReference type="NCBI Taxonomy" id="188477"/>
    <lineage>
        <taxon>Eukaryota</taxon>
        <taxon>Metazoa</taxon>
        <taxon>Spiralia</taxon>
        <taxon>Lophotrochozoa</taxon>
        <taxon>Mollusca</taxon>
        <taxon>Gastropoda</taxon>
        <taxon>Heterobranchia</taxon>
        <taxon>Euthyneura</taxon>
        <taxon>Panpulmonata</taxon>
        <taxon>Sacoglossa</taxon>
        <taxon>Placobranchoidea</taxon>
        <taxon>Plakobranchidae</taxon>
        <taxon>Elysia</taxon>
    </lineage>
</organism>
<dbReference type="OrthoDB" id="5598500at2759"/>
<feature type="transmembrane region" description="Helical" evidence="5">
    <location>
        <begin position="313"/>
        <end position="336"/>
    </location>
</feature>
<feature type="chain" id="PRO_5019144594" description="Amino acid permease/ SLC12A domain-containing protein" evidence="6">
    <location>
        <begin position="18"/>
        <end position="366"/>
    </location>
</feature>
<comment type="subcellular location">
    <subcellularLocation>
        <location evidence="1">Membrane</location>
        <topology evidence="1">Multi-pass membrane protein</topology>
    </subcellularLocation>
</comment>
<evidence type="ECO:0000256" key="3">
    <source>
        <dbReference type="ARBA" id="ARBA00022989"/>
    </source>
</evidence>
<feature type="transmembrane region" description="Helical" evidence="5">
    <location>
        <begin position="289"/>
        <end position="307"/>
    </location>
</feature>
<dbReference type="Proteomes" id="UP000271974">
    <property type="component" value="Unassembled WGS sequence"/>
</dbReference>
<evidence type="ECO:0000256" key="6">
    <source>
        <dbReference type="SAM" id="SignalP"/>
    </source>
</evidence>
<name>A0A433SIJ5_ELYCH</name>
<feature type="transmembrane region" description="Helical" evidence="5">
    <location>
        <begin position="248"/>
        <end position="268"/>
    </location>
</feature>
<proteinExistence type="predicted"/>
<evidence type="ECO:0000256" key="2">
    <source>
        <dbReference type="ARBA" id="ARBA00022692"/>
    </source>
</evidence>
<dbReference type="PANTHER" id="PTHR47704">
    <property type="entry name" value="POTASSIUM TRANSPORTER KIMA"/>
    <property type="match status" value="1"/>
</dbReference>
<feature type="transmembrane region" description="Helical" evidence="5">
    <location>
        <begin position="345"/>
        <end position="364"/>
    </location>
</feature>
<evidence type="ECO:0000256" key="5">
    <source>
        <dbReference type="SAM" id="Phobius"/>
    </source>
</evidence>